<reference evidence="2" key="1">
    <citation type="journal article" date="2019" name="Int. J. Syst. Evol. Microbiol.">
        <title>The Global Catalogue of Microorganisms (GCM) 10K type strain sequencing project: providing services to taxonomists for standard genome sequencing and annotation.</title>
        <authorList>
            <consortium name="The Broad Institute Genomics Platform"/>
            <consortium name="The Broad Institute Genome Sequencing Center for Infectious Disease"/>
            <person name="Wu L."/>
            <person name="Ma J."/>
        </authorList>
    </citation>
    <scope>NUCLEOTIDE SEQUENCE [LARGE SCALE GENOMIC DNA]</scope>
    <source>
        <strain evidence="2">KCTC 52368</strain>
    </source>
</reference>
<accession>A0ABW5MRL4</accession>
<protein>
    <submittedName>
        <fullName evidence="1">DUF922 domain-containing protein</fullName>
    </submittedName>
</protein>
<dbReference type="Proteomes" id="UP001597526">
    <property type="component" value="Unassembled WGS sequence"/>
</dbReference>
<evidence type="ECO:0000313" key="1">
    <source>
        <dbReference type="EMBL" id="MFD2585779.1"/>
    </source>
</evidence>
<gene>
    <name evidence="1" type="ORF">ACFSQJ_02485</name>
</gene>
<dbReference type="PROSITE" id="PS51257">
    <property type="entry name" value="PROKAR_LIPOPROTEIN"/>
    <property type="match status" value="1"/>
</dbReference>
<name>A0ABW5MRL4_9FLAO</name>
<evidence type="ECO:0000313" key="2">
    <source>
        <dbReference type="Proteomes" id="UP001597526"/>
    </source>
</evidence>
<sequence length="178" mass="20866">MDKGLIITYIFLVFGISCFSQDLEESYVWNANKRLTWKDFKGEVPPDAAPAATTASGISYKYSANLLHHEVKLDFEVNAFFYPNESWYKPSVCNDLILSHEQLHFDISELFARKMRKRLNETSFSDNVKAEVRAIYKETLKELSDFQDRYDWETSFSRNREQQLRWNEQIALALAKAD</sequence>
<dbReference type="Pfam" id="PF06037">
    <property type="entry name" value="DUF922"/>
    <property type="match status" value="1"/>
</dbReference>
<dbReference type="EMBL" id="JBHULB010000006">
    <property type="protein sequence ID" value="MFD2585779.1"/>
    <property type="molecule type" value="Genomic_DNA"/>
</dbReference>
<proteinExistence type="predicted"/>
<keyword evidence="2" id="KW-1185">Reference proteome</keyword>
<dbReference type="RefSeq" id="WP_377765265.1">
    <property type="nucleotide sequence ID" value="NZ_JBHULB010000006.1"/>
</dbReference>
<dbReference type="InterPro" id="IPR010321">
    <property type="entry name" value="DUF922"/>
</dbReference>
<organism evidence="1 2">
    <name type="scientific">Croceitalea marina</name>
    <dbReference type="NCBI Taxonomy" id="1775166"/>
    <lineage>
        <taxon>Bacteria</taxon>
        <taxon>Pseudomonadati</taxon>
        <taxon>Bacteroidota</taxon>
        <taxon>Flavobacteriia</taxon>
        <taxon>Flavobacteriales</taxon>
        <taxon>Flavobacteriaceae</taxon>
        <taxon>Croceitalea</taxon>
    </lineage>
</organism>
<comment type="caution">
    <text evidence="1">The sequence shown here is derived from an EMBL/GenBank/DDBJ whole genome shotgun (WGS) entry which is preliminary data.</text>
</comment>